<protein>
    <submittedName>
        <fullName evidence="1">HNH endonuclease</fullName>
    </submittedName>
</protein>
<dbReference type="Proteomes" id="UP000515841">
    <property type="component" value="Segment"/>
</dbReference>
<sequence>MSTHWKPVRNTEGLYLASDDGQILRKEYLLEKVQSNGRLYRRVIPEQIVKPYVTHRAPSNNQHPVIRVRRSIKDRNGSERRVAAMVAAAHLGLPYDPDDIADRNQWRLAFRDGDPLNVHVDNLEWVSNQGVNTMATHDDYYRNLQAFRALAETETAESFLARYYSPDEIDWSTAERIAA</sequence>
<keyword evidence="1" id="KW-0378">Hydrolase</keyword>
<dbReference type="KEGG" id="vg:63210826"/>
<accession>A0A7G8LI21</accession>
<dbReference type="GeneID" id="63210826"/>
<dbReference type="GO" id="GO:0004519">
    <property type="term" value="F:endonuclease activity"/>
    <property type="evidence" value="ECO:0007669"/>
    <property type="project" value="UniProtKB-KW"/>
</dbReference>
<reference evidence="1 2" key="1">
    <citation type="submission" date="2020-06" db="EMBL/GenBank/DDBJ databases">
        <authorList>
            <person name="Spencer C.E."/>
            <person name="Frederick G.D."/>
            <person name="Baliraine F.N."/>
            <person name="Favela G."/>
            <person name="Farmer V."/>
            <person name="Galindo A."/>
            <person name="Garlena R.A."/>
            <person name="Russell D.A."/>
            <person name="Pope W.H."/>
            <person name="Jacobs-Sera D."/>
            <person name="Hatfull G.F."/>
        </authorList>
    </citation>
    <scope>NUCLEOTIDE SEQUENCE [LARGE SCALE GENOMIC DNA]</scope>
</reference>
<keyword evidence="1" id="KW-0540">Nuclease</keyword>
<dbReference type="Gene3D" id="3.90.75.20">
    <property type="match status" value="1"/>
</dbReference>
<organism evidence="1 2">
    <name type="scientific">Mycobacterium phage Reindeer</name>
    <dbReference type="NCBI Taxonomy" id="2762283"/>
    <lineage>
        <taxon>Viruses</taxon>
        <taxon>Duplodnaviria</taxon>
        <taxon>Heunggongvirae</taxon>
        <taxon>Uroviricota</taxon>
        <taxon>Caudoviricetes</taxon>
        <taxon>Vilmaviridae</taxon>
        <taxon>Mclasvirinae</taxon>
        <taxon>Bongovirus</taxon>
        <taxon>Bongovirus reindeer</taxon>
    </lineage>
</organism>
<name>A0A7G8LI21_9CAUD</name>
<dbReference type="EMBL" id="MT658803">
    <property type="protein sequence ID" value="QNJ56893.1"/>
    <property type="molecule type" value="Genomic_DNA"/>
</dbReference>
<evidence type="ECO:0000313" key="2">
    <source>
        <dbReference type="Proteomes" id="UP000515841"/>
    </source>
</evidence>
<keyword evidence="1" id="KW-0255">Endonuclease</keyword>
<proteinExistence type="predicted"/>
<dbReference type="SUPFAM" id="SSF54060">
    <property type="entry name" value="His-Me finger endonucleases"/>
    <property type="match status" value="1"/>
</dbReference>
<keyword evidence="2" id="KW-1185">Reference proteome</keyword>
<gene>
    <name evidence="1" type="primary">83</name>
    <name evidence="1" type="ORF">SEA_REINDEER_83</name>
</gene>
<dbReference type="RefSeq" id="YP_010014144.1">
    <property type="nucleotide sequence ID" value="NC_053516.1"/>
</dbReference>
<evidence type="ECO:0000313" key="1">
    <source>
        <dbReference type="EMBL" id="QNJ56893.1"/>
    </source>
</evidence>
<dbReference type="InterPro" id="IPR044925">
    <property type="entry name" value="His-Me_finger_sf"/>
</dbReference>